<accession>A0AAD6VRS0</accession>
<proteinExistence type="predicted"/>
<dbReference type="EMBL" id="JARJCW010000076">
    <property type="protein sequence ID" value="KAJ7197751.1"/>
    <property type="molecule type" value="Genomic_DNA"/>
</dbReference>
<dbReference type="EMBL" id="JARJCW010000013">
    <property type="protein sequence ID" value="KAJ7217818.1"/>
    <property type="molecule type" value="Genomic_DNA"/>
</dbReference>
<comment type="caution">
    <text evidence="4">The sequence shown here is derived from an EMBL/GenBank/DDBJ whole genome shotgun (WGS) entry which is preliminary data.</text>
</comment>
<feature type="region of interest" description="Disordered" evidence="1">
    <location>
        <begin position="1"/>
        <end position="24"/>
    </location>
</feature>
<feature type="compositionally biased region" description="Polar residues" evidence="1">
    <location>
        <begin position="1"/>
        <end position="13"/>
    </location>
</feature>
<name>A0AAD6VRS0_9AGAR</name>
<dbReference type="Proteomes" id="UP001219525">
    <property type="component" value="Unassembled WGS sequence"/>
</dbReference>
<evidence type="ECO:0000313" key="4">
    <source>
        <dbReference type="EMBL" id="KAJ7217818.1"/>
    </source>
</evidence>
<gene>
    <name evidence="4" type="ORF">GGX14DRAFT_561182</name>
    <name evidence="3" type="ORF">GGX14DRAFT_572296</name>
    <name evidence="2" type="ORF">GGX14DRAFT_573900</name>
</gene>
<evidence type="ECO:0000256" key="1">
    <source>
        <dbReference type="SAM" id="MobiDB-lite"/>
    </source>
</evidence>
<evidence type="ECO:0000313" key="2">
    <source>
        <dbReference type="EMBL" id="KAJ7197751.1"/>
    </source>
</evidence>
<dbReference type="EMBL" id="JARJCW010000064">
    <property type="protein sequence ID" value="KAJ7200185.1"/>
    <property type="molecule type" value="Genomic_DNA"/>
</dbReference>
<dbReference type="AlphaFoldDB" id="A0AAD6VRS0"/>
<sequence>MASSPPTSPTLNARSDDLRSMMFASSPVRPLAGTRRTRNEIDEDDDSALLNLSSRGFGANANDLAAVKAYATRKKLKVEHIADIDLFFSANTPQLHEGLLFVNQLLAVQKIDNVVTTQPLYLIVLKVNIDSIIYGALLSPSARRYKGDELYKTVLGLVLTRRFDIPNNIDNDAAMKRKVATVIKTLGTEARSQIKKDLAKGVHVKASKDNKDPKPTMDNAASHQPLVVLAENIARHCADGFQVTPEFCARVALMRRVYMKDNSDEFWNSLEDELNFIYATATAELDPVTRLKPTATEVAKRVTKTFRFILDKDRKTHGDPKDKANDALEAMSTQVDAHQTMIDTALQPAGVSGEGGGEDSAEA</sequence>
<reference evidence="4" key="1">
    <citation type="submission" date="2023-03" db="EMBL/GenBank/DDBJ databases">
        <title>Massive genome expansion in bonnet fungi (Mycena s.s.) driven by repeated elements and novel gene families across ecological guilds.</title>
        <authorList>
            <consortium name="Lawrence Berkeley National Laboratory"/>
            <person name="Harder C.B."/>
            <person name="Miyauchi S."/>
            <person name="Viragh M."/>
            <person name="Kuo A."/>
            <person name="Thoen E."/>
            <person name="Andreopoulos B."/>
            <person name="Lu D."/>
            <person name="Skrede I."/>
            <person name="Drula E."/>
            <person name="Henrissat B."/>
            <person name="Morin E."/>
            <person name="Kohler A."/>
            <person name="Barry K."/>
            <person name="LaButti K."/>
            <person name="Morin E."/>
            <person name="Salamov A."/>
            <person name="Lipzen A."/>
            <person name="Mereny Z."/>
            <person name="Hegedus B."/>
            <person name="Baldrian P."/>
            <person name="Stursova M."/>
            <person name="Weitz H."/>
            <person name="Taylor A."/>
            <person name="Grigoriev I.V."/>
            <person name="Nagy L.G."/>
            <person name="Martin F."/>
            <person name="Kauserud H."/>
        </authorList>
    </citation>
    <scope>NUCLEOTIDE SEQUENCE</scope>
    <source>
        <strain evidence="4">9144</strain>
    </source>
</reference>
<protein>
    <submittedName>
        <fullName evidence="4">Uncharacterized protein</fullName>
    </submittedName>
</protein>
<evidence type="ECO:0000313" key="5">
    <source>
        <dbReference type="Proteomes" id="UP001219525"/>
    </source>
</evidence>
<evidence type="ECO:0000313" key="3">
    <source>
        <dbReference type="EMBL" id="KAJ7200185.1"/>
    </source>
</evidence>
<organism evidence="4 5">
    <name type="scientific">Mycena pura</name>
    <dbReference type="NCBI Taxonomy" id="153505"/>
    <lineage>
        <taxon>Eukaryota</taxon>
        <taxon>Fungi</taxon>
        <taxon>Dikarya</taxon>
        <taxon>Basidiomycota</taxon>
        <taxon>Agaricomycotina</taxon>
        <taxon>Agaricomycetes</taxon>
        <taxon>Agaricomycetidae</taxon>
        <taxon>Agaricales</taxon>
        <taxon>Marasmiineae</taxon>
        <taxon>Mycenaceae</taxon>
        <taxon>Mycena</taxon>
    </lineage>
</organism>
<keyword evidence="5" id="KW-1185">Reference proteome</keyword>